<proteinExistence type="predicted"/>
<evidence type="ECO:0000256" key="1">
    <source>
        <dbReference type="ARBA" id="ARBA00023015"/>
    </source>
</evidence>
<dbReference type="Pfam" id="PF00392">
    <property type="entry name" value="GntR"/>
    <property type="match status" value="1"/>
</dbReference>
<protein>
    <submittedName>
        <fullName evidence="5">DNA-binding transcriptional regulator, GntR family</fullName>
    </submittedName>
</protein>
<dbReference type="RefSeq" id="WP_076756144.1">
    <property type="nucleotide sequence ID" value="NZ_CP023018.1"/>
</dbReference>
<evidence type="ECO:0000313" key="6">
    <source>
        <dbReference type="Proteomes" id="UP000223759"/>
    </source>
</evidence>
<dbReference type="InterPro" id="IPR036390">
    <property type="entry name" value="WH_DNA-bd_sf"/>
</dbReference>
<dbReference type="Proteomes" id="UP000223759">
    <property type="component" value="Unassembled WGS sequence"/>
</dbReference>
<dbReference type="PANTHER" id="PTHR43537:SF5">
    <property type="entry name" value="UXU OPERON TRANSCRIPTIONAL REGULATOR"/>
    <property type="match status" value="1"/>
</dbReference>
<keyword evidence="1" id="KW-0805">Transcription regulation</keyword>
<dbReference type="Gene3D" id="1.20.120.530">
    <property type="entry name" value="GntR ligand-binding domain-like"/>
    <property type="match status" value="1"/>
</dbReference>
<organism evidence="5 6">
    <name type="scientific">Ectothiorhodosinus mongolicus</name>
    <dbReference type="NCBI Taxonomy" id="233100"/>
    <lineage>
        <taxon>Bacteria</taxon>
        <taxon>Pseudomonadati</taxon>
        <taxon>Pseudomonadota</taxon>
        <taxon>Gammaproteobacteria</taxon>
        <taxon>Chromatiales</taxon>
        <taxon>Ectothiorhodospiraceae</taxon>
        <taxon>Ectothiorhodosinus</taxon>
    </lineage>
</organism>
<dbReference type="AlphaFoldDB" id="A0A1R3W540"/>
<dbReference type="InterPro" id="IPR008920">
    <property type="entry name" value="TF_FadR/GntR_C"/>
</dbReference>
<evidence type="ECO:0000256" key="3">
    <source>
        <dbReference type="ARBA" id="ARBA00023163"/>
    </source>
</evidence>
<dbReference type="InterPro" id="IPR011711">
    <property type="entry name" value="GntR_C"/>
</dbReference>
<keyword evidence="3" id="KW-0804">Transcription</keyword>
<dbReference type="SMART" id="SM00345">
    <property type="entry name" value="HTH_GNTR"/>
    <property type="match status" value="1"/>
</dbReference>
<keyword evidence="6" id="KW-1185">Reference proteome</keyword>
<evidence type="ECO:0000256" key="2">
    <source>
        <dbReference type="ARBA" id="ARBA00023125"/>
    </source>
</evidence>
<evidence type="ECO:0000313" key="5">
    <source>
        <dbReference type="EMBL" id="SIT72881.1"/>
    </source>
</evidence>
<reference evidence="5 6" key="1">
    <citation type="submission" date="2017-01" db="EMBL/GenBank/DDBJ databases">
        <authorList>
            <person name="Mah S.A."/>
            <person name="Swanson W.J."/>
            <person name="Moy G.W."/>
            <person name="Vacquier V.D."/>
        </authorList>
    </citation>
    <scope>NUCLEOTIDE SEQUENCE [LARGE SCALE GENOMIC DNA]</scope>
    <source>
        <strain evidence="5 6">M9</strain>
    </source>
</reference>
<dbReference type="STRING" id="233100.SAMN05216526_1755"/>
<dbReference type="PRINTS" id="PR00035">
    <property type="entry name" value="HTHGNTR"/>
</dbReference>
<dbReference type="PANTHER" id="PTHR43537">
    <property type="entry name" value="TRANSCRIPTIONAL REGULATOR, GNTR FAMILY"/>
    <property type="match status" value="1"/>
</dbReference>
<dbReference type="GO" id="GO:0003700">
    <property type="term" value="F:DNA-binding transcription factor activity"/>
    <property type="evidence" value="ECO:0007669"/>
    <property type="project" value="InterPro"/>
</dbReference>
<sequence length="243" mass="27312">MKAFTPVSERIYNAIKAELYLQLRPLEKVTEANLSERFGVSRIPVREALQRLVREGFLMAHFRSGYSIAIASQREVDELNVLRALFEEQGVLAATRGSKPPKSLDALWEFWRDDKNGDGLDPIGLSEKNRDFHSAIVAQTGNREMVRQHGLVFDRIEVVQRLDFTEVDRVAITFAEHRRILEHLMRGDGATAWAALKLHLQESNEHVRQLAEVLAAEAQANDAIASVAGGDIRAIGPLRGNHE</sequence>
<dbReference type="SUPFAM" id="SSF46785">
    <property type="entry name" value="Winged helix' DNA-binding domain"/>
    <property type="match status" value="1"/>
</dbReference>
<accession>A0A1R3W540</accession>
<dbReference type="SMART" id="SM00895">
    <property type="entry name" value="FCD"/>
    <property type="match status" value="1"/>
</dbReference>
<dbReference type="PROSITE" id="PS50949">
    <property type="entry name" value="HTH_GNTR"/>
    <property type="match status" value="1"/>
</dbReference>
<evidence type="ECO:0000259" key="4">
    <source>
        <dbReference type="PROSITE" id="PS50949"/>
    </source>
</evidence>
<gene>
    <name evidence="5" type="ORF">SAMN05216526_1755</name>
</gene>
<feature type="domain" description="HTH gntR-type" evidence="4">
    <location>
        <begin position="5"/>
        <end position="71"/>
    </location>
</feature>
<dbReference type="SUPFAM" id="SSF48008">
    <property type="entry name" value="GntR ligand-binding domain-like"/>
    <property type="match status" value="1"/>
</dbReference>
<dbReference type="Gene3D" id="1.10.10.10">
    <property type="entry name" value="Winged helix-like DNA-binding domain superfamily/Winged helix DNA-binding domain"/>
    <property type="match status" value="1"/>
</dbReference>
<dbReference type="InterPro" id="IPR036388">
    <property type="entry name" value="WH-like_DNA-bd_sf"/>
</dbReference>
<dbReference type="EMBL" id="FTPK01000003">
    <property type="protein sequence ID" value="SIT72881.1"/>
    <property type="molecule type" value="Genomic_DNA"/>
</dbReference>
<dbReference type="CDD" id="cd07377">
    <property type="entry name" value="WHTH_GntR"/>
    <property type="match status" value="1"/>
</dbReference>
<name>A0A1R3W540_9GAMM</name>
<dbReference type="InterPro" id="IPR000524">
    <property type="entry name" value="Tscrpt_reg_HTH_GntR"/>
</dbReference>
<keyword evidence="2 5" id="KW-0238">DNA-binding</keyword>
<dbReference type="Pfam" id="PF07729">
    <property type="entry name" value="FCD"/>
    <property type="match status" value="1"/>
</dbReference>
<dbReference type="OrthoDB" id="6627771at2"/>
<dbReference type="GO" id="GO:0003677">
    <property type="term" value="F:DNA binding"/>
    <property type="evidence" value="ECO:0007669"/>
    <property type="project" value="UniProtKB-KW"/>
</dbReference>